<dbReference type="AlphaFoldDB" id="A0A444W977"/>
<dbReference type="RefSeq" id="WP_129751342.1">
    <property type="nucleotide sequence ID" value="NZ_JUIW01000007.1"/>
</dbReference>
<protein>
    <submittedName>
        <fullName evidence="1">Uncharacterized protein</fullName>
    </submittedName>
</protein>
<organism evidence="1 2">
    <name type="scientific">Flavobacterium beibuense</name>
    <dbReference type="NCBI Taxonomy" id="657326"/>
    <lineage>
        <taxon>Bacteria</taxon>
        <taxon>Pseudomonadati</taxon>
        <taxon>Bacteroidota</taxon>
        <taxon>Flavobacteriia</taxon>
        <taxon>Flavobacteriales</taxon>
        <taxon>Flavobacteriaceae</taxon>
        <taxon>Flavobacterium</taxon>
    </lineage>
</organism>
<evidence type="ECO:0000313" key="2">
    <source>
        <dbReference type="Proteomes" id="UP000289775"/>
    </source>
</evidence>
<dbReference type="Proteomes" id="UP000289775">
    <property type="component" value="Unassembled WGS sequence"/>
</dbReference>
<proteinExistence type="predicted"/>
<accession>A0A444W977</accession>
<dbReference type="EMBL" id="JUIW01000007">
    <property type="protein sequence ID" value="RYJ42440.1"/>
    <property type="molecule type" value="Genomic_DNA"/>
</dbReference>
<reference evidence="1 2" key="1">
    <citation type="submission" date="2014-12" db="EMBL/GenBank/DDBJ databases">
        <title>Genome sequence of Flavobacterium beibuense RSKm HC5.</title>
        <authorList>
            <person name="Kim J.F."/>
            <person name="Song J.Y."/>
            <person name="Kwak M.-J."/>
            <person name="Lee S.-W."/>
        </authorList>
    </citation>
    <scope>NUCLEOTIDE SEQUENCE [LARGE SCALE GENOMIC DNA]</scope>
    <source>
        <strain evidence="1 2">RSKm HC5</strain>
    </source>
</reference>
<sequence>MKKTYDEEAKKLANAIDIALDAFEQYPVKGLTPDQRNMMINSYLEFRHSALNPLPQYKKLASLKYLITDVFIYFNEATGDTVEYFWKQIHLNNLDYQRENKLLKILKRQKIKDRIEYEYVTDIMVHYHQQGLISDEELLQIQKMIEAFENKRIV</sequence>
<gene>
    <name evidence="1" type="ORF">NU09_2226</name>
</gene>
<keyword evidence="2" id="KW-1185">Reference proteome</keyword>
<comment type="caution">
    <text evidence="1">The sequence shown here is derived from an EMBL/GenBank/DDBJ whole genome shotgun (WGS) entry which is preliminary data.</text>
</comment>
<evidence type="ECO:0000313" key="1">
    <source>
        <dbReference type="EMBL" id="RYJ42440.1"/>
    </source>
</evidence>
<dbReference type="OrthoDB" id="666888at2"/>
<name>A0A444W977_9FLAO</name>